<dbReference type="RefSeq" id="WP_311372711.1">
    <property type="nucleotide sequence ID" value="NZ_JAMZMH010000007.1"/>
</dbReference>
<organism evidence="2 3">
    <name type="scientific">Actinomyces oris</name>
    <dbReference type="NCBI Taxonomy" id="544580"/>
    <lineage>
        <taxon>Bacteria</taxon>
        <taxon>Bacillati</taxon>
        <taxon>Actinomycetota</taxon>
        <taxon>Actinomycetes</taxon>
        <taxon>Actinomycetales</taxon>
        <taxon>Actinomycetaceae</taxon>
        <taxon>Actinomyces</taxon>
    </lineage>
</organism>
<comment type="caution">
    <text evidence="2">The sequence shown here is derived from an EMBL/GenBank/DDBJ whole genome shotgun (WGS) entry which is preliminary data.</text>
</comment>
<dbReference type="EMBL" id="JAMZMH010000007">
    <property type="protein sequence ID" value="MDT0248822.1"/>
    <property type="molecule type" value="Genomic_DNA"/>
</dbReference>
<evidence type="ECO:0000259" key="1">
    <source>
        <dbReference type="Pfam" id="PF13930"/>
    </source>
</evidence>
<dbReference type="GO" id="GO:0004519">
    <property type="term" value="F:endonuclease activity"/>
    <property type="evidence" value="ECO:0007669"/>
    <property type="project" value="UniProtKB-KW"/>
</dbReference>
<feature type="domain" description="Type VII secretion system protein EssD-like" evidence="1">
    <location>
        <begin position="2"/>
        <end position="92"/>
    </location>
</feature>
<evidence type="ECO:0000313" key="3">
    <source>
        <dbReference type="Proteomes" id="UP001180729"/>
    </source>
</evidence>
<dbReference type="Proteomes" id="UP001180729">
    <property type="component" value="Unassembled WGS sequence"/>
</dbReference>
<protein>
    <submittedName>
        <fullName evidence="2">DNA/RNA non-specific endonuclease</fullName>
    </submittedName>
</protein>
<dbReference type="InterPro" id="IPR044927">
    <property type="entry name" value="Endonuclea_NS_2"/>
</dbReference>
<accession>A0AAE4G289</accession>
<reference evidence="2" key="1">
    <citation type="submission" date="2022-06" db="EMBL/GenBank/DDBJ databases">
        <title>Draft Genome Sequences of Three Actinomyces oris Strains, Isolated from Healthy Human Feces.</title>
        <authorList>
            <person name="Ye Y."/>
            <person name="Liu C."/>
            <person name="Zhao J."/>
            <person name="Xu J."/>
            <person name="Huang H."/>
            <person name="Wang B."/>
            <person name="Wei J."/>
            <person name="Jing X."/>
        </authorList>
    </citation>
    <scope>NUCLEOTIDE SEQUENCE</scope>
    <source>
        <strain evidence="2">CNGBCC1803368</strain>
    </source>
</reference>
<gene>
    <name evidence="2" type="ORF">RMW62_06965</name>
</gene>
<keyword evidence="2" id="KW-0378">Hydrolase</keyword>
<name>A0AAE4G289_9ACTO</name>
<proteinExistence type="predicted"/>
<keyword evidence="2" id="KW-0255">Endonuclease</keyword>
<sequence length="156" mass="17967">MDGWFHYTTDGWARTVRLEVDRLDKVGEAFRSRSGYIQSRVNKYGSDLTDQHHRKYEGGHIVGHQFGGPPEEINMVAMLEEVNKNPSRGTMESYKNFEQEVTANPDGFNNLVLDFKYPDPVDPTKLTKTERVPTKFWANWRDAAGGVDSRRFENLP</sequence>
<evidence type="ECO:0000313" key="2">
    <source>
        <dbReference type="EMBL" id="MDT0248822.1"/>
    </source>
</evidence>
<dbReference type="Pfam" id="PF13930">
    <property type="entry name" value="Endonuclea_NS_2"/>
    <property type="match status" value="1"/>
</dbReference>
<keyword evidence="2" id="KW-0540">Nuclease</keyword>
<dbReference type="AlphaFoldDB" id="A0AAE4G289"/>